<gene>
    <name evidence="2" type="ORF">D9611_008793</name>
</gene>
<reference evidence="2 3" key="1">
    <citation type="journal article" date="2020" name="ISME J.">
        <title>Uncovering the hidden diversity of litter-decomposition mechanisms in mushroom-forming fungi.</title>
        <authorList>
            <person name="Floudas D."/>
            <person name="Bentzer J."/>
            <person name="Ahren D."/>
            <person name="Johansson T."/>
            <person name="Persson P."/>
            <person name="Tunlid A."/>
        </authorList>
    </citation>
    <scope>NUCLEOTIDE SEQUENCE [LARGE SCALE GENOMIC DNA]</scope>
    <source>
        <strain evidence="2 3">CBS 175.51</strain>
    </source>
</reference>
<feature type="compositionally biased region" description="Acidic residues" evidence="1">
    <location>
        <begin position="1"/>
        <end position="40"/>
    </location>
</feature>
<evidence type="ECO:0000256" key="1">
    <source>
        <dbReference type="SAM" id="MobiDB-lite"/>
    </source>
</evidence>
<evidence type="ECO:0000313" key="3">
    <source>
        <dbReference type="Proteomes" id="UP000541558"/>
    </source>
</evidence>
<feature type="region of interest" description="Disordered" evidence="1">
    <location>
        <begin position="1"/>
        <end position="83"/>
    </location>
</feature>
<dbReference type="EMBL" id="JAACJK010000010">
    <property type="protein sequence ID" value="KAF5338880.1"/>
    <property type="molecule type" value="Genomic_DNA"/>
</dbReference>
<keyword evidence="3" id="KW-1185">Reference proteome</keyword>
<feature type="compositionally biased region" description="Basic residues" evidence="1">
    <location>
        <begin position="112"/>
        <end position="121"/>
    </location>
</feature>
<comment type="caution">
    <text evidence="2">The sequence shown here is derived from an EMBL/GenBank/DDBJ whole genome shotgun (WGS) entry which is preliminary data.</text>
</comment>
<sequence length="163" mass="18783">MSYSGEEYDEGYDEYDYGEYYGDDGYFDSDSDSSSDEEEQQAPTKFSKSIQDPGGTWRFETEQERDERYAKMTPEERQAQELEDRALTILTREPRGCICENYSLEGYIAHKQEKRARKRARERQEREQALAASNEGKEKSTDQSNGRQGEQAGGGSMPRQVHA</sequence>
<name>A0A8H5CBQ3_9AGAR</name>
<evidence type="ECO:0000313" key="2">
    <source>
        <dbReference type="EMBL" id="KAF5338880.1"/>
    </source>
</evidence>
<dbReference type="Proteomes" id="UP000541558">
    <property type="component" value="Unassembled WGS sequence"/>
</dbReference>
<protein>
    <submittedName>
        <fullName evidence="2">Uncharacterized protein</fullName>
    </submittedName>
</protein>
<feature type="compositionally biased region" description="Basic and acidic residues" evidence="1">
    <location>
        <begin position="59"/>
        <end position="83"/>
    </location>
</feature>
<organism evidence="2 3">
    <name type="scientific">Ephemerocybe angulata</name>
    <dbReference type="NCBI Taxonomy" id="980116"/>
    <lineage>
        <taxon>Eukaryota</taxon>
        <taxon>Fungi</taxon>
        <taxon>Dikarya</taxon>
        <taxon>Basidiomycota</taxon>
        <taxon>Agaricomycotina</taxon>
        <taxon>Agaricomycetes</taxon>
        <taxon>Agaricomycetidae</taxon>
        <taxon>Agaricales</taxon>
        <taxon>Agaricineae</taxon>
        <taxon>Psathyrellaceae</taxon>
        <taxon>Ephemerocybe</taxon>
    </lineage>
</organism>
<feature type="region of interest" description="Disordered" evidence="1">
    <location>
        <begin position="112"/>
        <end position="163"/>
    </location>
</feature>
<dbReference type="AlphaFoldDB" id="A0A8H5CBQ3"/>
<feature type="compositionally biased region" description="Polar residues" evidence="1">
    <location>
        <begin position="41"/>
        <end position="50"/>
    </location>
</feature>
<accession>A0A8H5CBQ3</accession>
<proteinExistence type="predicted"/>